<dbReference type="SUPFAM" id="SSF141259">
    <property type="entry name" value="CarD-like"/>
    <property type="match status" value="1"/>
</dbReference>
<evidence type="ECO:0000256" key="1">
    <source>
        <dbReference type="ARBA" id="ARBA00022490"/>
    </source>
</evidence>
<dbReference type="SUPFAM" id="SSF143517">
    <property type="entry name" value="TRCF domain-like"/>
    <property type="match status" value="1"/>
</dbReference>
<dbReference type="GO" id="GO:0005524">
    <property type="term" value="F:ATP binding"/>
    <property type="evidence" value="ECO:0007669"/>
    <property type="project" value="UniProtKB-UniRule"/>
</dbReference>
<evidence type="ECO:0000256" key="6">
    <source>
        <dbReference type="ARBA" id="ARBA00022840"/>
    </source>
</evidence>
<dbReference type="Gene3D" id="3.40.50.11180">
    <property type="match status" value="1"/>
</dbReference>
<evidence type="ECO:0000256" key="5">
    <source>
        <dbReference type="ARBA" id="ARBA00022806"/>
    </source>
</evidence>
<comment type="similarity">
    <text evidence="9">In the C-terminal section; belongs to the helicase family. RecG subfamily.</text>
</comment>
<sequence length="1123" mass="128038">MQAKDLISLYTRNNWIKELLNNICNSSHSFIRLKGLAGSLPAILGAALHQLNNFTQIFILQDKEAAAYLYTDLLNLLGPQKVVLYPAIEYQTDSKAFLDTAANLMRNEILQQLRQSNKVSKIIVTYPEAIVTKVISQDSLTKNSWSIQPKEKLVLSEFVDTLIDKGFEKVDFVYEAGQFAIRGGIIDIFSYGSQLPYRVELLGNEIESIRLFNPSNQLSTEKVKEAILLSYTEPFNTTITYQSFFDYLPEESVVWLKDYEMVINALKNKREELNGRPQQISNSATSSTTEKVELDKILYEHIEDWEKNIRRFTCVEFGNRFYLESEEVIEYKASSQPSFNQQLSLLAENLQQNQKLGLENLILVESTSQFERLANMLEELDIKVQFKALPIGISQGYIDYQIGIACYTEHQIFGRYYRYKSPQKYSKSQAFTLKELNNLQPGDYVVHIDHGIARFSGLSRVSVNDKVQEVLRLVYKDNDVVYLSLHALHKISKYTGKEGIVPTMSKLGSGAWEQKKSKVKHKVQVIAKELIQLYSKRKYAPGFAFSKDTFLQAEMESSFIYEDTPDQASATADVKKDMEAPHPMDRLVCGDVGFGKTEVAIRAAFKAVYDRKQVAVLVPTTILALQHYESFKNRLSNFPVDVKYVNRFKSKQEIKRIQEAAAQGKIDILIGTHTILGKAFEFKDLGLLVVDEEQKFGVKAKDRIKEFKVNVDVLTLTATPIPRTLHFSLMGARDLSIIATPPSNRQPVQTSIHTFDKKIVQDAIHYEVQRGGQVFFVHNRINNIQEVANMLYKLVPEYRIGIAHGQMDGDQLEKKMLTFIAGGYDILVSTNIIESGLDIPNANTIIINDSHMFGLSDLHQMRGRVGRSNKKAFCYLIAPPNSSLTEEARKRLSTLEEFTELGDGFKVAMRDLDIRGAGNLLGAEQSGFIADVGFEAYCKILDEAVQELKESEFKELFAEELARKGQLSNIDCTLETDLELLIPTSYVNNDTERLRLYTKLDNIENEKGLENFQVEIQDRFGALPTSVQELIKAVKLRWVAKKLCLQKIRLKDNIMRCYFIPSPPKTVFSETLNCILNYIQEHPQRCQLKELKNQLSLTIHAINTVEEAYEILKCLWNNKEFCD</sequence>
<keyword evidence="2 9" id="KW-0547">Nucleotide-binding</keyword>
<dbReference type="Pfam" id="PF17757">
    <property type="entry name" value="UvrB_inter"/>
    <property type="match status" value="1"/>
</dbReference>
<dbReference type="EC" id="3.6.4.-" evidence="9"/>
<dbReference type="NCBIfam" id="TIGR00580">
    <property type="entry name" value="mfd"/>
    <property type="match status" value="1"/>
</dbReference>
<dbReference type="HOGENOM" id="CLU_005122_1_3_10"/>
<name>B3ER59_AMOA5</name>
<dbReference type="GO" id="GO:0003678">
    <property type="term" value="F:DNA helicase activity"/>
    <property type="evidence" value="ECO:0007669"/>
    <property type="project" value="TreeGrafter"/>
</dbReference>
<dbReference type="InterPro" id="IPR047112">
    <property type="entry name" value="RecG/Mfd"/>
</dbReference>
<dbReference type="GO" id="GO:0003684">
    <property type="term" value="F:damaged DNA binding"/>
    <property type="evidence" value="ECO:0007669"/>
    <property type="project" value="InterPro"/>
</dbReference>
<dbReference type="STRING" id="452471.Aasi_0272"/>
<evidence type="ECO:0000259" key="11">
    <source>
        <dbReference type="PROSITE" id="PS51194"/>
    </source>
</evidence>
<evidence type="ECO:0000256" key="3">
    <source>
        <dbReference type="ARBA" id="ARBA00022763"/>
    </source>
</evidence>
<dbReference type="InterPro" id="IPR001650">
    <property type="entry name" value="Helicase_C-like"/>
</dbReference>
<dbReference type="InterPro" id="IPR011545">
    <property type="entry name" value="DEAD/DEAH_box_helicase_dom"/>
</dbReference>
<dbReference type="Proteomes" id="UP000001227">
    <property type="component" value="Chromosome"/>
</dbReference>
<dbReference type="PANTHER" id="PTHR47964:SF1">
    <property type="entry name" value="ATP-DEPENDENT DNA HELICASE HOMOLOG RECG, CHLOROPLASTIC"/>
    <property type="match status" value="1"/>
</dbReference>
<feature type="domain" description="Helicase ATP-binding" evidence="10">
    <location>
        <begin position="577"/>
        <end position="738"/>
    </location>
</feature>
<organism evidence="12 13">
    <name type="scientific">Amoebophilus asiaticus (strain 5a2)</name>
    <dbReference type="NCBI Taxonomy" id="452471"/>
    <lineage>
        <taxon>Bacteria</taxon>
        <taxon>Pseudomonadati</taxon>
        <taxon>Bacteroidota</taxon>
        <taxon>Cytophagia</taxon>
        <taxon>Cytophagales</taxon>
        <taxon>Amoebophilaceae</taxon>
        <taxon>Candidatus Amoebophilus</taxon>
    </lineage>
</organism>
<feature type="domain" description="Helicase C-terminal" evidence="11">
    <location>
        <begin position="758"/>
        <end position="913"/>
    </location>
</feature>
<comment type="function">
    <text evidence="9">Couples transcription and DNA repair by recognizing RNA polymerase (RNAP) stalled at DNA lesions. Mediates ATP-dependent release of RNAP and its truncated transcript from the DNA, and recruitment of nucleotide excision repair machinery to the damaged site.</text>
</comment>
<keyword evidence="4 9" id="KW-0378">Hydrolase</keyword>
<dbReference type="OrthoDB" id="9804325at2"/>
<gene>
    <name evidence="9" type="primary">mfd</name>
    <name evidence="12" type="ordered locus">Aasi_0272</name>
</gene>
<protein>
    <recommendedName>
        <fullName evidence="9">Transcription-repair-coupling factor</fullName>
        <shortName evidence="9">TRCF</shortName>
        <ecNumber evidence="9">3.6.4.-</ecNumber>
    </recommendedName>
</protein>
<dbReference type="Pfam" id="PF00270">
    <property type="entry name" value="DEAD"/>
    <property type="match status" value="1"/>
</dbReference>
<dbReference type="InterPro" id="IPR036101">
    <property type="entry name" value="CarD-like/TRCF_RID_sf"/>
</dbReference>
<evidence type="ECO:0000256" key="9">
    <source>
        <dbReference type="HAMAP-Rule" id="MF_00969"/>
    </source>
</evidence>
<keyword evidence="5" id="KW-0347">Helicase</keyword>
<dbReference type="Gene3D" id="3.40.50.300">
    <property type="entry name" value="P-loop containing nucleotide triphosphate hydrolases"/>
    <property type="match status" value="2"/>
</dbReference>
<dbReference type="Gene3D" id="3.90.1150.50">
    <property type="entry name" value="Transcription-repair-coupling factor, D7 domain"/>
    <property type="match status" value="1"/>
</dbReference>
<dbReference type="SUPFAM" id="SSF52540">
    <property type="entry name" value="P-loop containing nucleoside triphosphate hydrolases"/>
    <property type="match status" value="3"/>
</dbReference>
<reference evidence="12 13" key="1">
    <citation type="journal article" date="2010" name="J. Bacteriol.">
        <title>The genome of the amoeba symbiont 'Candidatus Amoebophilus asiaticus' reveals common mechanisms for host cell interaction among amoeba-associated bacteria.</title>
        <authorList>
            <person name="Schmitz-Esser S."/>
            <person name="Tischler P."/>
            <person name="Arnold R."/>
            <person name="Montanaro J."/>
            <person name="Wagner M."/>
            <person name="Rattei T."/>
            <person name="Horn M."/>
        </authorList>
    </citation>
    <scope>NUCLEOTIDE SEQUENCE [LARGE SCALE GENOMIC DNA]</scope>
    <source>
        <strain evidence="12 13">5a2</strain>
    </source>
</reference>
<keyword evidence="1 9" id="KW-0963">Cytoplasm</keyword>
<dbReference type="InterPro" id="IPR005118">
    <property type="entry name" value="TRCF_C"/>
</dbReference>
<dbReference type="PROSITE" id="PS51192">
    <property type="entry name" value="HELICASE_ATP_BIND_1"/>
    <property type="match status" value="1"/>
</dbReference>
<dbReference type="Pfam" id="PF03461">
    <property type="entry name" value="TRCF"/>
    <property type="match status" value="1"/>
</dbReference>
<keyword evidence="3 9" id="KW-0227">DNA damage</keyword>
<dbReference type="InterPro" id="IPR003711">
    <property type="entry name" value="CarD-like/TRCF_RID"/>
</dbReference>
<dbReference type="PANTHER" id="PTHR47964">
    <property type="entry name" value="ATP-DEPENDENT DNA HELICASE HOMOLOG RECG, CHLOROPLASTIC"/>
    <property type="match status" value="1"/>
</dbReference>
<dbReference type="SMART" id="SM01058">
    <property type="entry name" value="CarD_TRCF"/>
    <property type="match status" value="1"/>
</dbReference>
<dbReference type="InterPro" id="IPR037235">
    <property type="entry name" value="TRCF-like_C_D7"/>
</dbReference>
<keyword evidence="7 9" id="KW-0238">DNA-binding</keyword>
<dbReference type="PROSITE" id="PS51194">
    <property type="entry name" value="HELICASE_CTER"/>
    <property type="match status" value="1"/>
</dbReference>
<keyword evidence="8 9" id="KW-0234">DNA repair</keyword>
<dbReference type="InterPro" id="IPR004576">
    <property type="entry name" value="Mfd"/>
</dbReference>
<dbReference type="eggNOG" id="COG1197">
    <property type="taxonomic scope" value="Bacteria"/>
</dbReference>
<dbReference type="RefSeq" id="WP_012472473.1">
    <property type="nucleotide sequence ID" value="NC_010830.1"/>
</dbReference>
<dbReference type="InterPro" id="IPR014001">
    <property type="entry name" value="Helicase_ATP-bd"/>
</dbReference>
<dbReference type="InterPro" id="IPR027417">
    <property type="entry name" value="P-loop_NTPase"/>
</dbReference>
<dbReference type="CDD" id="cd17991">
    <property type="entry name" value="DEXHc_TRCF"/>
    <property type="match status" value="1"/>
</dbReference>
<dbReference type="Gene3D" id="3.30.2060.10">
    <property type="entry name" value="Penicillin-binding protein 1b domain"/>
    <property type="match status" value="1"/>
</dbReference>
<evidence type="ECO:0000256" key="7">
    <source>
        <dbReference type="ARBA" id="ARBA00023125"/>
    </source>
</evidence>
<evidence type="ECO:0000259" key="10">
    <source>
        <dbReference type="PROSITE" id="PS51192"/>
    </source>
</evidence>
<proteinExistence type="inferred from homology"/>
<comment type="subcellular location">
    <subcellularLocation>
        <location evidence="9">Cytoplasm</location>
    </subcellularLocation>
</comment>
<dbReference type="GO" id="GO:0006355">
    <property type="term" value="P:regulation of DNA-templated transcription"/>
    <property type="evidence" value="ECO:0007669"/>
    <property type="project" value="UniProtKB-UniRule"/>
</dbReference>
<dbReference type="GO" id="GO:0005737">
    <property type="term" value="C:cytoplasm"/>
    <property type="evidence" value="ECO:0007669"/>
    <property type="project" value="UniProtKB-SubCell"/>
</dbReference>
<evidence type="ECO:0000313" key="13">
    <source>
        <dbReference type="Proteomes" id="UP000001227"/>
    </source>
</evidence>
<dbReference type="AlphaFoldDB" id="B3ER59"/>
<dbReference type="GO" id="GO:0016787">
    <property type="term" value="F:hydrolase activity"/>
    <property type="evidence" value="ECO:0007669"/>
    <property type="project" value="UniProtKB-KW"/>
</dbReference>
<dbReference type="Pfam" id="PF02559">
    <property type="entry name" value="CarD_TRCF_RID"/>
    <property type="match status" value="1"/>
</dbReference>
<keyword evidence="13" id="KW-1185">Reference proteome</keyword>
<dbReference type="EMBL" id="CP001102">
    <property type="protein sequence ID" value="ACE05711.1"/>
    <property type="molecule type" value="Genomic_DNA"/>
</dbReference>
<dbReference type="InterPro" id="IPR041471">
    <property type="entry name" value="UvrB_inter"/>
</dbReference>
<dbReference type="KEGG" id="aas:Aasi_0272"/>
<keyword evidence="6 9" id="KW-0067">ATP-binding</keyword>
<evidence type="ECO:0000313" key="12">
    <source>
        <dbReference type="EMBL" id="ACE05711.1"/>
    </source>
</evidence>
<accession>B3ER59</accession>
<dbReference type="SMART" id="SM00982">
    <property type="entry name" value="TRCF"/>
    <property type="match status" value="1"/>
</dbReference>
<evidence type="ECO:0000256" key="2">
    <source>
        <dbReference type="ARBA" id="ARBA00022741"/>
    </source>
</evidence>
<dbReference type="SMART" id="SM00490">
    <property type="entry name" value="HELICc"/>
    <property type="match status" value="1"/>
</dbReference>
<evidence type="ECO:0000256" key="4">
    <source>
        <dbReference type="ARBA" id="ARBA00022801"/>
    </source>
</evidence>
<dbReference type="Pfam" id="PF00271">
    <property type="entry name" value="Helicase_C"/>
    <property type="match status" value="1"/>
</dbReference>
<dbReference type="SMART" id="SM00487">
    <property type="entry name" value="DEXDc"/>
    <property type="match status" value="1"/>
</dbReference>
<evidence type="ECO:0000256" key="8">
    <source>
        <dbReference type="ARBA" id="ARBA00023204"/>
    </source>
</evidence>
<dbReference type="Gene3D" id="2.40.10.170">
    <property type="match status" value="1"/>
</dbReference>
<comment type="similarity">
    <text evidence="9">In the N-terminal section; belongs to the UvrB family.</text>
</comment>
<dbReference type="HAMAP" id="MF_00969">
    <property type="entry name" value="TRCF"/>
    <property type="match status" value="1"/>
</dbReference>
<dbReference type="GO" id="GO:0000716">
    <property type="term" value="P:transcription-coupled nucleotide-excision repair, DNA damage recognition"/>
    <property type="evidence" value="ECO:0007669"/>
    <property type="project" value="UniProtKB-UniRule"/>
</dbReference>